<dbReference type="Proteomes" id="UP000297654">
    <property type="component" value="Unassembled WGS sequence"/>
</dbReference>
<accession>A0A1H8L5B7</accession>
<dbReference type="EMBL" id="SOFF01000027">
    <property type="protein sequence ID" value="TFB90110.1"/>
    <property type="molecule type" value="Genomic_DNA"/>
</dbReference>
<organism evidence="1 2">
    <name type="scientific">Cryobacterium luteum</name>
    <dbReference type="NCBI Taxonomy" id="1424661"/>
    <lineage>
        <taxon>Bacteria</taxon>
        <taxon>Bacillati</taxon>
        <taxon>Actinomycetota</taxon>
        <taxon>Actinomycetes</taxon>
        <taxon>Micrococcales</taxon>
        <taxon>Microbacteriaceae</taxon>
        <taxon>Cryobacterium</taxon>
    </lineage>
</organism>
<sequence length="158" mass="16702">MHRTAIVTLKTLIIALVALLLVCQVFVVPAVAQQMIARSPQLGYLHVPAIIVTVVFLLCVQVALVCVWRLLSLVRASTIFSATAFTYVNIVLALVAVATLLICGSFITLAVVGVASPSVTVLCLLGIVIGSGLALLVVVMRGLLRQASQLERDLAEVV</sequence>
<protein>
    <submittedName>
        <fullName evidence="1">DUF2975 domain-containing protein</fullName>
    </submittedName>
</protein>
<dbReference type="Pfam" id="PF11188">
    <property type="entry name" value="DUF2975"/>
    <property type="match status" value="1"/>
</dbReference>
<comment type="caution">
    <text evidence="1">The sequence shown here is derived from an EMBL/GenBank/DDBJ whole genome shotgun (WGS) entry which is preliminary data.</text>
</comment>
<evidence type="ECO:0000313" key="1">
    <source>
        <dbReference type="EMBL" id="TFB90110.1"/>
    </source>
</evidence>
<evidence type="ECO:0000313" key="2">
    <source>
        <dbReference type="Proteomes" id="UP000297654"/>
    </source>
</evidence>
<keyword evidence="2" id="KW-1185">Reference proteome</keyword>
<dbReference type="RefSeq" id="WP_092112389.1">
    <property type="nucleotide sequence ID" value="NZ_FOCN01000024.1"/>
</dbReference>
<gene>
    <name evidence="1" type="ORF">E3O10_07305</name>
</gene>
<proteinExistence type="predicted"/>
<dbReference type="STRING" id="1424661.SAMN05216281_12422"/>
<dbReference type="AlphaFoldDB" id="A0A1H8L5B7"/>
<dbReference type="OrthoDB" id="3240470at2"/>
<dbReference type="InterPro" id="IPR021354">
    <property type="entry name" value="DUF2975"/>
</dbReference>
<reference evidence="1 2" key="1">
    <citation type="submission" date="2019-03" db="EMBL/GenBank/DDBJ databases">
        <title>Genomics of glacier-inhabiting Cryobacterium strains.</title>
        <authorList>
            <person name="Liu Q."/>
            <person name="Xin Y.-H."/>
        </authorList>
    </citation>
    <scope>NUCLEOTIDE SEQUENCE [LARGE SCALE GENOMIC DNA]</scope>
    <source>
        <strain evidence="1 2">Hh15</strain>
    </source>
</reference>
<name>A0A1H8L5B7_9MICO</name>